<dbReference type="SMART" id="SM00345">
    <property type="entry name" value="HTH_GNTR"/>
    <property type="match status" value="1"/>
</dbReference>
<dbReference type="PROSITE" id="PS50949">
    <property type="entry name" value="HTH_GNTR"/>
    <property type="match status" value="1"/>
</dbReference>
<dbReference type="GO" id="GO:0003700">
    <property type="term" value="F:DNA-binding transcription factor activity"/>
    <property type="evidence" value="ECO:0007669"/>
    <property type="project" value="InterPro"/>
</dbReference>
<protein>
    <submittedName>
        <fullName evidence="5">Transcriptional regulator, GntR family</fullName>
    </submittedName>
</protein>
<evidence type="ECO:0000256" key="3">
    <source>
        <dbReference type="ARBA" id="ARBA00023163"/>
    </source>
</evidence>
<dbReference type="STRING" id="1033731.SAMN05444145_107116"/>
<dbReference type="Gene3D" id="3.40.50.2300">
    <property type="match status" value="2"/>
</dbReference>
<dbReference type="Proteomes" id="UP000183253">
    <property type="component" value="Unassembled WGS sequence"/>
</dbReference>
<keyword evidence="1" id="KW-0805">Transcription regulation</keyword>
<dbReference type="EMBL" id="FNRI01000007">
    <property type="protein sequence ID" value="SEA84682.1"/>
    <property type="molecule type" value="Genomic_DNA"/>
</dbReference>
<organism evidence="5 6">
    <name type="scientific">Alistipes timonensis JC136</name>
    <dbReference type="NCBI Taxonomy" id="1033731"/>
    <lineage>
        <taxon>Bacteria</taxon>
        <taxon>Pseudomonadati</taxon>
        <taxon>Bacteroidota</taxon>
        <taxon>Bacteroidia</taxon>
        <taxon>Bacteroidales</taxon>
        <taxon>Rikenellaceae</taxon>
        <taxon>Alistipes</taxon>
    </lineage>
</organism>
<reference evidence="5 6" key="1">
    <citation type="submission" date="2016-10" db="EMBL/GenBank/DDBJ databases">
        <authorList>
            <person name="de Groot N.N."/>
        </authorList>
    </citation>
    <scope>NUCLEOTIDE SEQUENCE [LARGE SCALE GENOMIC DNA]</scope>
    <source>
        <strain evidence="5 6">DSM 25383</strain>
    </source>
</reference>
<dbReference type="Pfam" id="PF00392">
    <property type="entry name" value="GntR"/>
    <property type="match status" value="1"/>
</dbReference>
<dbReference type="Gene3D" id="1.10.10.10">
    <property type="entry name" value="Winged helix-like DNA-binding domain superfamily/Winged helix DNA-binding domain"/>
    <property type="match status" value="1"/>
</dbReference>
<dbReference type="AlphaFoldDB" id="A0A1H4EK97"/>
<dbReference type="InterPro" id="IPR000524">
    <property type="entry name" value="Tscrpt_reg_HTH_GntR"/>
</dbReference>
<evidence type="ECO:0000259" key="4">
    <source>
        <dbReference type="PROSITE" id="PS50949"/>
    </source>
</evidence>
<evidence type="ECO:0000313" key="5">
    <source>
        <dbReference type="EMBL" id="SEA84682.1"/>
    </source>
</evidence>
<dbReference type="CDD" id="cd07377">
    <property type="entry name" value="WHTH_GntR"/>
    <property type="match status" value="1"/>
</dbReference>
<dbReference type="InterPro" id="IPR028082">
    <property type="entry name" value="Peripla_BP_I"/>
</dbReference>
<dbReference type="InterPro" id="IPR036390">
    <property type="entry name" value="WH_DNA-bd_sf"/>
</dbReference>
<dbReference type="OrthoDB" id="742238at2"/>
<keyword evidence="3" id="KW-0804">Transcription</keyword>
<dbReference type="Pfam" id="PF13377">
    <property type="entry name" value="Peripla_BP_3"/>
    <property type="match status" value="1"/>
</dbReference>
<name>A0A1H4EK97_9BACT</name>
<dbReference type="InterPro" id="IPR036388">
    <property type="entry name" value="WH-like_DNA-bd_sf"/>
</dbReference>
<dbReference type="GO" id="GO:0003677">
    <property type="term" value="F:DNA binding"/>
    <property type="evidence" value="ECO:0007669"/>
    <property type="project" value="UniProtKB-KW"/>
</dbReference>
<dbReference type="PANTHER" id="PTHR38445">
    <property type="entry name" value="HTH-TYPE TRANSCRIPTIONAL REPRESSOR YTRA"/>
    <property type="match status" value="1"/>
</dbReference>
<keyword evidence="6" id="KW-1185">Reference proteome</keyword>
<evidence type="ECO:0000256" key="1">
    <source>
        <dbReference type="ARBA" id="ARBA00023015"/>
    </source>
</evidence>
<gene>
    <name evidence="5" type="ORF">SAMN05444145_107116</name>
</gene>
<evidence type="ECO:0000313" key="6">
    <source>
        <dbReference type="Proteomes" id="UP000183253"/>
    </source>
</evidence>
<dbReference type="InterPro" id="IPR046335">
    <property type="entry name" value="LacI/GalR-like_sensor"/>
</dbReference>
<evidence type="ECO:0000256" key="2">
    <source>
        <dbReference type="ARBA" id="ARBA00023125"/>
    </source>
</evidence>
<dbReference type="SUPFAM" id="SSF46785">
    <property type="entry name" value="Winged helix' DNA-binding domain"/>
    <property type="match status" value="1"/>
</dbReference>
<dbReference type="PANTHER" id="PTHR38445:SF9">
    <property type="entry name" value="HTH-TYPE TRANSCRIPTIONAL REPRESSOR YTRA"/>
    <property type="match status" value="1"/>
</dbReference>
<dbReference type="RefSeq" id="WP_010265401.1">
    <property type="nucleotide sequence ID" value="NZ_CAEG01000016.1"/>
</dbReference>
<feature type="domain" description="HTH gntR-type" evidence="4">
    <location>
        <begin position="13"/>
        <end position="81"/>
    </location>
</feature>
<sequence>MPETIKIDHESQIPVYKQIVGQVEELVRSGEYPDGCLLPSMNELSAALDISKETVKKAYSILRNKGFIDARQGKGFYVSAAGVADKLSVLVLFDKLSNYKQVLFNSFAEEIGDAAEITIRLHNQNVDLLEYYVEENLDLFDYYVITPHFPLDAASQKRVLKILTRIPNRKLIMADHWMKELPGNYGAVYQDFANDAYEGLGYGLKKLKTCSRFNVVTLPSSLYYASVGEAVERFCRDNDIAVEFHTEITPEIIREKEVYLILNSQYDLGLIELVRRARELNFRVGRDISIISYNESPINEIILNGLTTISTDFRQMGVLVARMILEKSLSKVKCDFQMIRRNTF</sequence>
<dbReference type="SUPFAM" id="SSF53822">
    <property type="entry name" value="Periplasmic binding protein-like I"/>
    <property type="match status" value="1"/>
</dbReference>
<proteinExistence type="predicted"/>
<accession>A0A1H4EK97</accession>
<keyword evidence="2" id="KW-0238">DNA-binding</keyword>